<name>A0A6M3XX65_9ZZZZ</name>
<gene>
    <name evidence="1" type="ORF">TM448B02715_0007</name>
</gene>
<dbReference type="AlphaFoldDB" id="A0A6M3XX65"/>
<accession>A0A6M3XX65</accession>
<proteinExistence type="predicted"/>
<reference evidence="1" key="1">
    <citation type="submission" date="2020-03" db="EMBL/GenBank/DDBJ databases">
        <title>The deep terrestrial virosphere.</title>
        <authorList>
            <person name="Holmfeldt K."/>
            <person name="Nilsson E."/>
            <person name="Simone D."/>
            <person name="Lopez-Fernandez M."/>
            <person name="Wu X."/>
            <person name="de Brujin I."/>
            <person name="Lundin D."/>
            <person name="Andersson A."/>
            <person name="Bertilsson S."/>
            <person name="Dopson M."/>
        </authorList>
    </citation>
    <scope>NUCLEOTIDE SEQUENCE</scope>
    <source>
        <strain evidence="1">TM448B02715</strain>
    </source>
</reference>
<sequence>MNNNMYKRHDGDDLFSEDKRLKYKWTWCRVASQIDEKEIKKWTHFQVSECIIERWRLKAIQWGGDFIRYEAEITYGGEHITSIGDDKKNVFKTRIEAQIAAEKLLKDWIEKEYKRIINKK</sequence>
<organism evidence="1">
    <name type="scientific">viral metagenome</name>
    <dbReference type="NCBI Taxonomy" id="1070528"/>
    <lineage>
        <taxon>unclassified sequences</taxon>
        <taxon>metagenomes</taxon>
        <taxon>organismal metagenomes</taxon>
    </lineage>
</organism>
<protein>
    <submittedName>
        <fullName evidence="1">Uncharacterized protein</fullName>
    </submittedName>
</protein>
<dbReference type="EMBL" id="MT144942">
    <property type="protein sequence ID" value="QJI01688.1"/>
    <property type="molecule type" value="Genomic_DNA"/>
</dbReference>
<evidence type="ECO:0000313" key="1">
    <source>
        <dbReference type="EMBL" id="QJI01688.1"/>
    </source>
</evidence>